<dbReference type="OrthoDB" id="9802385at2"/>
<dbReference type="PANTHER" id="PTHR46246">
    <property type="entry name" value="GUANOSINE-3',5'-BIS(DIPHOSPHATE) 3'-PYROPHOSPHOHYDROLASE MESH1"/>
    <property type="match status" value="1"/>
</dbReference>
<dbReference type="EMBL" id="CZAU01000012">
    <property type="protein sequence ID" value="CUP45670.1"/>
    <property type="molecule type" value="Genomic_DNA"/>
</dbReference>
<accession>A0A174NGN1</accession>
<dbReference type="SMART" id="SM00471">
    <property type="entry name" value="HDc"/>
    <property type="match status" value="1"/>
</dbReference>
<evidence type="ECO:0000259" key="1">
    <source>
        <dbReference type="SMART" id="SM00471"/>
    </source>
</evidence>
<dbReference type="InterPro" id="IPR003607">
    <property type="entry name" value="HD/PDEase_dom"/>
</dbReference>
<feature type="domain" description="HD/PDEase" evidence="1">
    <location>
        <begin position="21"/>
        <end position="129"/>
    </location>
</feature>
<name>A0A174NGN1_ANAHA</name>
<dbReference type="EC" id="3.1.7.2" evidence="2"/>
<dbReference type="PANTHER" id="PTHR46246:SF1">
    <property type="entry name" value="GUANOSINE-3',5'-BIS(DIPHOSPHATE) 3'-PYROPHOSPHOHYDROLASE MESH1"/>
    <property type="match status" value="1"/>
</dbReference>
<gene>
    <name evidence="2" type="primary">spoT</name>
    <name evidence="2" type="ORF">ERS852520_01386</name>
</gene>
<reference evidence="2 3" key="1">
    <citation type="submission" date="2015-09" db="EMBL/GenBank/DDBJ databases">
        <authorList>
            <consortium name="Pathogen Informatics"/>
        </authorList>
    </citation>
    <scope>NUCLEOTIDE SEQUENCE [LARGE SCALE GENOMIC DNA]</scope>
    <source>
        <strain evidence="2 3">2789STDY5834908</strain>
    </source>
</reference>
<dbReference type="CDD" id="cd00077">
    <property type="entry name" value="HDc"/>
    <property type="match status" value="1"/>
</dbReference>
<organism evidence="2 3">
    <name type="scientific">Anaerostipes hadrus</name>
    <dbReference type="NCBI Taxonomy" id="649756"/>
    <lineage>
        <taxon>Bacteria</taxon>
        <taxon>Bacillati</taxon>
        <taxon>Bacillota</taxon>
        <taxon>Clostridia</taxon>
        <taxon>Lachnospirales</taxon>
        <taxon>Lachnospiraceae</taxon>
        <taxon>Anaerostipes</taxon>
    </lineage>
</organism>
<proteinExistence type="predicted"/>
<evidence type="ECO:0000313" key="2">
    <source>
        <dbReference type="EMBL" id="CUP45670.1"/>
    </source>
</evidence>
<dbReference type="SUPFAM" id="SSF109604">
    <property type="entry name" value="HD-domain/PDEase-like"/>
    <property type="match status" value="1"/>
</dbReference>
<dbReference type="GO" id="GO:0008893">
    <property type="term" value="F:guanosine-3',5'-bis(diphosphate) 3'-diphosphatase activity"/>
    <property type="evidence" value="ECO:0007669"/>
    <property type="project" value="UniProtKB-EC"/>
</dbReference>
<protein>
    <submittedName>
        <fullName evidence="2">Guanosine-3',5'-bis(Diphosphate) 3'-pyrophosphohydrolase</fullName>
        <ecNumber evidence="2">3.1.7.2</ecNumber>
    </submittedName>
</protein>
<evidence type="ECO:0000313" key="3">
    <source>
        <dbReference type="Proteomes" id="UP000095564"/>
    </source>
</evidence>
<dbReference type="AlphaFoldDB" id="A0A174NGN1"/>
<dbReference type="RefSeq" id="WP_009202981.1">
    <property type="nucleotide sequence ID" value="NZ_CZAU01000012.1"/>
</dbReference>
<dbReference type="Proteomes" id="UP000095564">
    <property type="component" value="Unassembled WGS sequence"/>
</dbReference>
<dbReference type="Pfam" id="PF13328">
    <property type="entry name" value="HD_4"/>
    <property type="match status" value="1"/>
</dbReference>
<dbReference type="Gene3D" id="1.10.3210.10">
    <property type="entry name" value="Hypothetical protein af1432"/>
    <property type="match status" value="1"/>
</dbReference>
<dbReference type="InterPro" id="IPR052194">
    <property type="entry name" value="MESH1"/>
</dbReference>
<keyword evidence="2" id="KW-0378">Hydrolase</keyword>
<sequence length="180" mass="20902">MFEKAVIYATNAHNGQTRKGTNLPFIIHPMEVAAIVAAMTLDQDMLCAAVLHDVVEDCDGISIDDIRREFGDIVASYVYQESEDKSKTWVERKGHTIDFLKNRASRNAKIIALGDKLANIRALYRDYNILGEELWERFNMKDKKMQSWYYRGMIEGFADLSEFHEYEEYCQLVNEVFPEE</sequence>